<gene>
    <name evidence="1" type="ORF">L6452_22417</name>
</gene>
<sequence length="111" mass="11767">MAAMSVQSGDDEINNPTTQRRVASVWSQIVSSGGGESEEVSPVLVATFGSSPAVPVPTPASPLWSLVQEYVSNFSLDWSSSKVMQEVISFSDDLGTEVQADGSDNKKRSVT</sequence>
<evidence type="ECO:0000313" key="1">
    <source>
        <dbReference type="EMBL" id="KAI3715435.1"/>
    </source>
</evidence>
<organism evidence="1 2">
    <name type="scientific">Arctium lappa</name>
    <name type="common">Greater burdock</name>
    <name type="synonym">Lappa major</name>
    <dbReference type="NCBI Taxonomy" id="4217"/>
    <lineage>
        <taxon>Eukaryota</taxon>
        <taxon>Viridiplantae</taxon>
        <taxon>Streptophyta</taxon>
        <taxon>Embryophyta</taxon>
        <taxon>Tracheophyta</taxon>
        <taxon>Spermatophyta</taxon>
        <taxon>Magnoliopsida</taxon>
        <taxon>eudicotyledons</taxon>
        <taxon>Gunneridae</taxon>
        <taxon>Pentapetalae</taxon>
        <taxon>asterids</taxon>
        <taxon>campanulids</taxon>
        <taxon>Asterales</taxon>
        <taxon>Asteraceae</taxon>
        <taxon>Carduoideae</taxon>
        <taxon>Cardueae</taxon>
        <taxon>Arctiinae</taxon>
        <taxon>Arctium</taxon>
    </lineage>
</organism>
<reference evidence="1 2" key="2">
    <citation type="journal article" date="2022" name="Mol. Ecol. Resour.">
        <title>The genomes of chicory, endive, great burdock and yacon provide insights into Asteraceae paleo-polyploidization history and plant inulin production.</title>
        <authorList>
            <person name="Fan W."/>
            <person name="Wang S."/>
            <person name="Wang H."/>
            <person name="Wang A."/>
            <person name="Jiang F."/>
            <person name="Liu H."/>
            <person name="Zhao H."/>
            <person name="Xu D."/>
            <person name="Zhang Y."/>
        </authorList>
    </citation>
    <scope>NUCLEOTIDE SEQUENCE [LARGE SCALE GENOMIC DNA]</scope>
    <source>
        <strain evidence="2">cv. Niubang</strain>
    </source>
</reference>
<evidence type="ECO:0000313" key="2">
    <source>
        <dbReference type="Proteomes" id="UP001055879"/>
    </source>
</evidence>
<protein>
    <submittedName>
        <fullName evidence="1">Uncharacterized protein</fullName>
    </submittedName>
</protein>
<keyword evidence="2" id="KW-1185">Reference proteome</keyword>
<proteinExistence type="predicted"/>
<name>A0ACB9B421_ARCLA</name>
<reference evidence="2" key="1">
    <citation type="journal article" date="2022" name="Mol. Ecol. Resour.">
        <title>The genomes of chicory, endive, great burdock and yacon provide insights into Asteraceae palaeo-polyploidization history and plant inulin production.</title>
        <authorList>
            <person name="Fan W."/>
            <person name="Wang S."/>
            <person name="Wang H."/>
            <person name="Wang A."/>
            <person name="Jiang F."/>
            <person name="Liu H."/>
            <person name="Zhao H."/>
            <person name="Xu D."/>
            <person name="Zhang Y."/>
        </authorList>
    </citation>
    <scope>NUCLEOTIDE SEQUENCE [LARGE SCALE GENOMIC DNA]</scope>
    <source>
        <strain evidence="2">cv. Niubang</strain>
    </source>
</reference>
<dbReference type="Proteomes" id="UP001055879">
    <property type="component" value="Linkage Group LG07"/>
</dbReference>
<dbReference type="EMBL" id="CM042053">
    <property type="protein sequence ID" value="KAI3715435.1"/>
    <property type="molecule type" value="Genomic_DNA"/>
</dbReference>
<comment type="caution">
    <text evidence="1">The sequence shown here is derived from an EMBL/GenBank/DDBJ whole genome shotgun (WGS) entry which is preliminary data.</text>
</comment>
<accession>A0ACB9B421</accession>